<evidence type="ECO:0000259" key="2">
    <source>
        <dbReference type="Pfam" id="PF01337"/>
    </source>
</evidence>
<dbReference type="AlphaFoldDB" id="A0A953NEG2"/>
<evidence type="ECO:0000313" key="4">
    <source>
        <dbReference type="Proteomes" id="UP000739565"/>
    </source>
</evidence>
<keyword evidence="4" id="KW-1185">Reference proteome</keyword>
<dbReference type="Gene3D" id="3.30.370.10">
    <property type="entry name" value="Barstar-like"/>
    <property type="match status" value="1"/>
</dbReference>
<dbReference type="SUPFAM" id="SSF52038">
    <property type="entry name" value="Barstar-related"/>
    <property type="match status" value="1"/>
</dbReference>
<accession>A0A953NEG2</accession>
<evidence type="ECO:0000313" key="3">
    <source>
        <dbReference type="EMBL" id="MBZ1351721.1"/>
    </source>
</evidence>
<feature type="domain" description="Barstar (barnase inhibitor)" evidence="2">
    <location>
        <begin position="40"/>
        <end position="130"/>
    </location>
</feature>
<dbReference type="RefSeq" id="WP_259662106.1">
    <property type="nucleotide sequence ID" value="NZ_JAHXRI010000010.1"/>
</dbReference>
<sequence length="155" mass="17028">MGKAVDPALRQLLKRGGDFDPLTGLDLMSAAAKEHGLAWCVADCDKARSRSAVFRAIVKAVDYPQFFGSDFDGLFDCLRDTLQDQKDGGLVLVLDKLHSEDPAIVMDGHQFLQVLNDTVSYARENGLVFIYGIHHAGKHDDAKPGVVRNWSDEPS</sequence>
<protein>
    <submittedName>
        <fullName evidence="3">Barstar family protein</fullName>
    </submittedName>
</protein>
<comment type="caution">
    <text evidence="3">The sequence shown here is derived from an EMBL/GenBank/DDBJ whole genome shotgun (WGS) entry which is preliminary data.</text>
</comment>
<comment type="similarity">
    <text evidence="1">Belongs to the barstar family.</text>
</comment>
<name>A0A953NEG2_9BURK</name>
<dbReference type="InterPro" id="IPR000468">
    <property type="entry name" value="Barstar"/>
</dbReference>
<organism evidence="3 4">
    <name type="scientific">Zwartia hollandica</name>
    <dbReference type="NCBI Taxonomy" id="324606"/>
    <lineage>
        <taxon>Bacteria</taxon>
        <taxon>Pseudomonadati</taxon>
        <taxon>Pseudomonadota</taxon>
        <taxon>Betaproteobacteria</taxon>
        <taxon>Burkholderiales</taxon>
        <taxon>Alcaligenaceae</taxon>
        <taxon>Zwartia</taxon>
    </lineage>
</organism>
<dbReference type="Pfam" id="PF01337">
    <property type="entry name" value="Barstar"/>
    <property type="match status" value="1"/>
</dbReference>
<evidence type="ECO:0000256" key="1">
    <source>
        <dbReference type="ARBA" id="ARBA00006845"/>
    </source>
</evidence>
<dbReference type="EMBL" id="JAHXRI010000010">
    <property type="protein sequence ID" value="MBZ1351721.1"/>
    <property type="molecule type" value="Genomic_DNA"/>
</dbReference>
<gene>
    <name evidence="3" type="ORF">KZZ10_13795</name>
</gene>
<reference evidence="3" key="1">
    <citation type="submission" date="2021-07" db="EMBL/GenBank/DDBJ databases">
        <title>New genus and species of the family Alcaligenaceae.</title>
        <authorList>
            <person name="Hahn M.W."/>
        </authorList>
    </citation>
    <scope>NUCLEOTIDE SEQUENCE</scope>
    <source>
        <strain evidence="3">LF4-65</strain>
    </source>
</reference>
<dbReference type="Proteomes" id="UP000739565">
    <property type="component" value="Unassembled WGS sequence"/>
</dbReference>
<dbReference type="InterPro" id="IPR035905">
    <property type="entry name" value="Barstar-like_sf"/>
</dbReference>
<proteinExistence type="inferred from homology"/>